<name>A0AAD9CWB9_PAPLA</name>
<keyword evidence="2" id="KW-1185">Reference proteome</keyword>
<proteinExistence type="predicted"/>
<dbReference type="AlphaFoldDB" id="A0AAD9CWB9"/>
<sequence length="406" mass="47172">MSPVIPLISPTIENLRFSPLYYDLTDLPNCASDFVDVARYLPCLRRLEIILNGETVVSDLISALRSTPFLEELWVDVDFDDGYYKGRLPLEVFPDQPRLSKLHIASRQNLMVLLSCLASKAKSLRCLHISEPEDYDDGVDVLEVNRIRSFQDVEVLIIDGLEFARSVIDMMRRRLDTLPRLQRFIAGPTYPLHCVPEHPTLRRYDSCFVMVDDDYQRMGSLERPQETGRVDNWLTEQLQSAAKLSMFTHFSPEAYKENIADPTPSISYFVRSFKSSRTDVVLYHIRAHNHDSRVPRKPLSPRLYSYDIGHEHSALDPDAEDHGCALEVDSWLDLTNYGSWPLPLCLLDYTYESMGETRYWETGKRDIQLPDEVSQLLEEWKTEVEHRMPSGHLEGYEDWFWEGTEW</sequence>
<evidence type="ECO:0000313" key="1">
    <source>
        <dbReference type="EMBL" id="KAK1922790.1"/>
    </source>
</evidence>
<dbReference type="EMBL" id="JAODAN010000008">
    <property type="protein sequence ID" value="KAK1922790.1"/>
    <property type="molecule type" value="Genomic_DNA"/>
</dbReference>
<accession>A0AAD9CWB9</accession>
<organism evidence="1 2">
    <name type="scientific">Papiliotrema laurentii</name>
    <name type="common">Cryptococcus laurentii</name>
    <dbReference type="NCBI Taxonomy" id="5418"/>
    <lineage>
        <taxon>Eukaryota</taxon>
        <taxon>Fungi</taxon>
        <taxon>Dikarya</taxon>
        <taxon>Basidiomycota</taxon>
        <taxon>Agaricomycotina</taxon>
        <taxon>Tremellomycetes</taxon>
        <taxon>Tremellales</taxon>
        <taxon>Rhynchogastremaceae</taxon>
        <taxon>Papiliotrema</taxon>
    </lineage>
</organism>
<dbReference type="SUPFAM" id="SSF52047">
    <property type="entry name" value="RNI-like"/>
    <property type="match status" value="1"/>
</dbReference>
<comment type="caution">
    <text evidence="1">The sequence shown here is derived from an EMBL/GenBank/DDBJ whole genome shotgun (WGS) entry which is preliminary data.</text>
</comment>
<gene>
    <name evidence="1" type="ORF">DB88DRAFT_547619</name>
</gene>
<protein>
    <submittedName>
        <fullName evidence="1">Uncharacterized protein</fullName>
    </submittedName>
</protein>
<dbReference type="Proteomes" id="UP001182556">
    <property type="component" value="Unassembled WGS sequence"/>
</dbReference>
<reference evidence="1" key="1">
    <citation type="submission" date="2023-02" db="EMBL/GenBank/DDBJ databases">
        <title>Identification and recombinant expression of a fungal hydrolase from Papiliotrema laurentii that hydrolyzes apple cutin and clears colloidal polyester polyurethane.</title>
        <authorList>
            <consortium name="DOE Joint Genome Institute"/>
            <person name="Roman V.A."/>
            <person name="Bojanowski C."/>
            <person name="Crable B.R."/>
            <person name="Wagner D.N."/>
            <person name="Hung C.S."/>
            <person name="Nadeau L.J."/>
            <person name="Schratz L."/>
            <person name="Haridas S."/>
            <person name="Pangilinan J."/>
            <person name="Lipzen A."/>
            <person name="Na H."/>
            <person name="Yan M."/>
            <person name="Ng V."/>
            <person name="Grigoriev I.V."/>
            <person name="Spatafora J.W."/>
            <person name="Barlow D."/>
            <person name="Biffinger J."/>
            <person name="Kelley-Loughnane N."/>
            <person name="Varaljay V.A."/>
            <person name="Crookes-Goodson W.J."/>
        </authorList>
    </citation>
    <scope>NUCLEOTIDE SEQUENCE</scope>
    <source>
        <strain evidence="1">5307AH</strain>
    </source>
</reference>
<evidence type="ECO:0000313" key="2">
    <source>
        <dbReference type="Proteomes" id="UP001182556"/>
    </source>
</evidence>